<feature type="domain" description="Thioesterase" evidence="24">
    <location>
        <begin position="123"/>
        <end position="195"/>
    </location>
</feature>
<evidence type="ECO:0000256" key="2">
    <source>
        <dbReference type="ARBA" id="ARBA00004496"/>
    </source>
</evidence>
<evidence type="ECO:0000256" key="12">
    <source>
        <dbReference type="ARBA" id="ARBA00023273"/>
    </source>
</evidence>
<dbReference type="PANTHER" id="PTHR12418:SF19">
    <property type="entry name" value="ACYL-COENZYME A THIOESTERASE THEM4"/>
    <property type="match status" value="1"/>
</dbReference>
<gene>
    <name evidence="25" type="ORF">GCM10009668_30230</name>
</gene>
<protein>
    <recommendedName>
        <fullName evidence="17">Acyl-coenzyme A thioesterase THEM4</fullName>
        <ecNumber evidence="16">3.1.2.2</ecNumber>
    </recommendedName>
    <alternativeName>
        <fullName evidence="18">Thioesterase superfamily member 4</fullName>
    </alternativeName>
</protein>
<evidence type="ECO:0000256" key="13">
    <source>
        <dbReference type="ARBA" id="ARBA00035852"/>
    </source>
</evidence>
<evidence type="ECO:0000256" key="7">
    <source>
        <dbReference type="ARBA" id="ARBA00022801"/>
    </source>
</evidence>
<comment type="catalytic activity">
    <reaction evidence="20">
        <text>hexadecanoyl-CoA + H2O = hexadecanoate + CoA + H(+)</text>
        <dbReference type="Rhea" id="RHEA:16645"/>
        <dbReference type="ChEBI" id="CHEBI:7896"/>
        <dbReference type="ChEBI" id="CHEBI:15377"/>
        <dbReference type="ChEBI" id="CHEBI:15378"/>
        <dbReference type="ChEBI" id="CHEBI:57287"/>
        <dbReference type="ChEBI" id="CHEBI:57379"/>
        <dbReference type="EC" id="3.1.2.2"/>
    </reaction>
    <physiologicalReaction direction="left-to-right" evidence="20">
        <dbReference type="Rhea" id="RHEA:16646"/>
    </physiologicalReaction>
</comment>
<comment type="catalytic activity">
    <reaction evidence="14">
        <text>(9Z)-octadecenoyl-CoA + H2O = (9Z)-octadecenoate + CoA + H(+)</text>
        <dbReference type="Rhea" id="RHEA:40139"/>
        <dbReference type="ChEBI" id="CHEBI:15377"/>
        <dbReference type="ChEBI" id="CHEBI:15378"/>
        <dbReference type="ChEBI" id="CHEBI:30823"/>
        <dbReference type="ChEBI" id="CHEBI:57287"/>
        <dbReference type="ChEBI" id="CHEBI:57387"/>
    </reaction>
    <physiologicalReaction direction="left-to-right" evidence="14">
        <dbReference type="Rhea" id="RHEA:40140"/>
    </physiologicalReaction>
</comment>
<evidence type="ECO:0000256" key="14">
    <source>
        <dbReference type="ARBA" id="ARBA00037002"/>
    </source>
</evidence>
<comment type="catalytic activity">
    <reaction evidence="19">
        <text>octanoyl-CoA + H2O = octanoate + CoA + H(+)</text>
        <dbReference type="Rhea" id="RHEA:30143"/>
        <dbReference type="ChEBI" id="CHEBI:15377"/>
        <dbReference type="ChEBI" id="CHEBI:15378"/>
        <dbReference type="ChEBI" id="CHEBI:25646"/>
        <dbReference type="ChEBI" id="CHEBI:57287"/>
        <dbReference type="ChEBI" id="CHEBI:57386"/>
    </reaction>
    <physiologicalReaction direction="left-to-right" evidence="19">
        <dbReference type="Rhea" id="RHEA:30144"/>
    </physiologicalReaction>
</comment>
<dbReference type="EMBL" id="BAAALG010000011">
    <property type="protein sequence ID" value="GAA1108077.1"/>
    <property type="molecule type" value="Genomic_DNA"/>
</dbReference>
<dbReference type="PANTHER" id="PTHR12418">
    <property type="entry name" value="ACYL-COENZYME A THIOESTERASE THEM4"/>
    <property type="match status" value="1"/>
</dbReference>
<evidence type="ECO:0000256" key="17">
    <source>
        <dbReference type="ARBA" id="ARBA00040123"/>
    </source>
</evidence>
<dbReference type="RefSeq" id="WP_343995645.1">
    <property type="nucleotide sequence ID" value="NZ_BAAALG010000011.1"/>
</dbReference>
<keyword evidence="9" id="KW-0809">Transit peptide</keyword>
<evidence type="ECO:0000313" key="25">
    <source>
        <dbReference type="EMBL" id="GAA1108077.1"/>
    </source>
</evidence>
<comment type="subcellular location">
    <subcellularLocation>
        <location evidence="3">Cell projection</location>
        <location evidence="3">Ruffle membrane</location>
    </subcellularLocation>
    <subcellularLocation>
        <location evidence="2">Cytoplasm</location>
    </subcellularLocation>
    <subcellularLocation>
        <location evidence="1">Membrane</location>
        <topology evidence="1">Peripheral membrane protein</topology>
    </subcellularLocation>
</comment>
<evidence type="ECO:0000256" key="21">
    <source>
        <dbReference type="ARBA" id="ARBA00047969"/>
    </source>
</evidence>
<evidence type="ECO:0000256" key="3">
    <source>
        <dbReference type="ARBA" id="ARBA00004632"/>
    </source>
</evidence>
<dbReference type="Pfam" id="PF03061">
    <property type="entry name" value="4HBT"/>
    <property type="match status" value="1"/>
</dbReference>
<evidence type="ECO:0000256" key="4">
    <source>
        <dbReference type="ARBA" id="ARBA00022475"/>
    </source>
</evidence>
<evidence type="ECO:0000259" key="24">
    <source>
        <dbReference type="Pfam" id="PF03061"/>
    </source>
</evidence>
<evidence type="ECO:0000256" key="5">
    <source>
        <dbReference type="ARBA" id="ARBA00022490"/>
    </source>
</evidence>
<evidence type="ECO:0000256" key="19">
    <source>
        <dbReference type="ARBA" id="ARBA00047588"/>
    </source>
</evidence>
<comment type="catalytic activity">
    <reaction evidence="13">
        <text>(5Z,8Z,11Z,14Z)-eicosatetraenoyl-CoA + H2O = (5Z,8Z,11Z,14Z)-eicosatetraenoate + CoA + H(+)</text>
        <dbReference type="Rhea" id="RHEA:40151"/>
        <dbReference type="ChEBI" id="CHEBI:15377"/>
        <dbReference type="ChEBI" id="CHEBI:15378"/>
        <dbReference type="ChEBI" id="CHEBI:32395"/>
        <dbReference type="ChEBI" id="CHEBI:57287"/>
        <dbReference type="ChEBI" id="CHEBI:57368"/>
    </reaction>
    <physiologicalReaction direction="left-to-right" evidence="13">
        <dbReference type="Rhea" id="RHEA:40152"/>
    </physiologicalReaction>
</comment>
<keyword evidence="26" id="KW-1185">Reference proteome</keyword>
<evidence type="ECO:0000256" key="6">
    <source>
        <dbReference type="ARBA" id="ARBA00022703"/>
    </source>
</evidence>
<reference evidence="25 26" key="1">
    <citation type="journal article" date="2019" name="Int. J. Syst. Evol. Microbiol.">
        <title>The Global Catalogue of Microorganisms (GCM) 10K type strain sequencing project: providing services to taxonomists for standard genome sequencing and annotation.</title>
        <authorList>
            <consortium name="The Broad Institute Genomics Platform"/>
            <consortium name="The Broad Institute Genome Sequencing Center for Infectious Disease"/>
            <person name="Wu L."/>
            <person name="Ma J."/>
        </authorList>
    </citation>
    <scope>NUCLEOTIDE SEQUENCE [LARGE SCALE GENOMIC DNA]</scope>
    <source>
        <strain evidence="25 26">JCM 13008</strain>
    </source>
</reference>
<name>A0ABN1TXW3_9ACTN</name>
<evidence type="ECO:0000256" key="16">
    <source>
        <dbReference type="ARBA" id="ARBA00038848"/>
    </source>
</evidence>
<keyword evidence="5" id="KW-0963">Cytoplasm</keyword>
<organism evidence="25 26">
    <name type="scientific">Nocardioides dubius</name>
    <dbReference type="NCBI Taxonomy" id="317019"/>
    <lineage>
        <taxon>Bacteria</taxon>
        <taxon>Bacillati</taxon>
        <taxon>Actinomycetota</taxon>
        <taxon>Actinomycetes</taxon>
        <taxon>Propionibacteriales</taxon>
        <taxon>Nocardioidaceae</taxon>
        <taxon>Nocardioides</taxon>
    </lineage>
</organism>
<comment type="caution">
    <text evidence="25">The sequence shown here is derived from an EMBL/GenBank/DDBJ whole genome shotgun (WGS) entry which is preliminary data.</text>
</comment>
<evidence type="ECO:0000313" key="26">
    <source>
        <dbReference type="Proteomes" id="UP001501581"/>
    </source>
</evidence>
<evidence type="ECO:0000256" key="18">
    <source>
        <dbReference type="ARBA" id="ARBA00043210"/>
    </source>
</evidence>
<sequence length="211" mass="22652">MKHDLFSPDPTPTAEIERIEAAYAPLTDAVRKLIDATIRSTITDEATLADAAAQITAITEKLASEQLPGAAGVHFNDEGRVWNWGNTVVGQRNAVAPPLRSEHRADGVHAQVSLGAAYEGPPGLVHGGVTALLLDQVMGQAAADRRRVLMTGTLKLRYRRGTPLGDLRLRAWIESESGRKVRVRAGIYDADGLTVEAEGLFIEPRMPDAGA</sequence>
<evidence type="ECO:0000256" key="10">
    <source>
        <dbReference type="ARBA" id="ARBA00023098"/>
    </source>
</evidence>
<evidence type="ECO:0000256" key="11">
    <source>
        <dbReference type="ARBA" id="ARBA00023136"/>
    </source>
</evidence>
<proteinExistence type="inferred from homology"/>
<keyword evidence="10" id="KW-0443">Lipid metabolism</keyword>
<dbReference type="Proteomes" id="UP001501581">
    <property type="component" value="Unassembled WGS sequence"/>
</dbReference>
<keyword evidence="6" id="KW-0053">Apoptosis</keyword>
<keyword evidence="11" id="KW-0472">Membrane</keyword>
<evidence type="ECO:0000256" key="23">
    <source>
        <dbReference type="ARBA" id="ARBA00048180"/>
    </source>
</evidence>
<dbReference type="EC" id="3.1.2.2" evidence="16"/>
<evidence type="ECO:0000256" key="9">
    <source>
        <dbReference type="ARBA" id="ARBA00022946"/>
    </source>
</evidence>
<keyword evidence="8" id="KW-0276">Fatty acid metabolism</keyword>
<dbReference type="SUPFAM" id="SSF54637">
    <property type="entry name" value="Thioesterase/thiol ester dehydrase-isomerase"/>
    <property type="match status" value="1"/>
</dbReference>
<accession>A0ABN1TXW3</accession>
<keyword evidence="7" id="KW-0378">Hydrolase</keyword>
<dbReference type="InterPro" id="IPR052365">
    <property type="entry name" value="THEM4/THEM5_acyl-CoA_thioest"/>
</dbReference>
<dbReference type="CDD" id="cd03443">
    <property type="entry name" value="PaaI_thioesterase"/>
    <property type="match status" value="1"/>
</dbReference>
<comment type="catalytic activity">
    <reaction evidence="22">
        <text>dodecanoyl-CoA + H2O = dodecanoate + CoA + H(+)</text>
        <dbReference type="Rhea" id="RHEA:30135"/>
        <dbReference type="ChEBI" id="CHEBI:15377"/>
        <dbReference type="ChEBI" id="CHEBI:15378"/>
        <dbReference type="ChEBI" id="CHEBI:18262"/>
        <dbReference type="ChEBI" id="CHEBI:57287"/>
        <dbReference type="ChEBI" id="CHEBI:57375"/>
    </reaction>
    <physiologicalReaction direction="left-to-right" evidence="22">
        <dbReference type="Rhea" id="RHEA:30136"/>
    </physiologicalReaction>
</comment>
<keyword evidence="4" id="KW-1003">Cell membrane</keyword>
<comment type="catalytic activity">
    <reaction evidence="23">
        <text>tetradecanoyl-CoA + H2O = tetradecanoate + CoA + H(+)</text>
        <dbReference type="Rhea" id="RHEA:40119"/>
        <dbReference type="ChEBI" id="CHEBI:15377"/>
        <dbReference type="ChEBI" id="CHEBI:15378"/>
        <dbReference type="ChEBI" id="CHEBI:30807"/>
        <dbReference type="ChEBI" id="CHEBI:57287"/>
        <dbReference type="ChEBI" id="CHEBI:57385"/>
    </reaction>
    <physiologicalReaction direction="left-to-right" evidence="23">
        <dbReference type="Rhea" id="RHEA:40120"/>
    </physiologicalReaction>
</comment>
<dbReference type="Gene3D" id="3.10.129.10">
    <property type="entry name" value="Hotdog Thioesterase"/>
    <property type="match status" value="1"/>
</dbReference>
<evidence type="ECO:0000256" key="8">
    <source>
        <dbReference type="ARBA" id="ARBA00022832"/>
    </source>
</evidence>
<evidence type="ECO:0000256" key="15">
    <source>
        <dbReference type="ARBA" id="ARBA00038456"/>
    </source>
</evidence>
<comment type="catalytic activity">
    <reaction evidence="21">
        <text>decanoyl-CoA + H2O = decanoate + CoA + H(+)</text>
        <dbReference type="Rhea" id="RHEA:40059"/>
        <dbReference type="ChEBI" id="CHEBI:15377"/>
        <dbReference type="ChEBI" id="CHEBI:15378"/>
        <dbReference type="ChEBI" id="CHEBI:27689"/>
        <dbReference type="ChEBI" id="CHEBI:57287"/>
        <dbReference type="ChEBI" id="CHEBI:61430"/>
    </reaction>
    <physiologicalReaction direction="left-to-right" evidence="21">
        <dbReference type="Rhea" id="RHEA:40060"/>
    </physiologicalReaction>
</comment>
<evidence type="ECO:0000256" key="1">
    <source>
        <dbReference type="ARBA" id="ARBA00004170"/>
    </source>
</evidence>
<dbReference type="InterPro" id="IPR029069">
    <property type="entry name" value="HotDog_dom_sf"/>
</dbReference>
<evidence type="ECO:0000256" key="20">
    <source>
        <dbReference type="ARBA" id="ARBA00047734"/>
    </source>
</evidence>
<dbReference type="InterPro" id="IPR006683">
    <property type="entry name" value="Thioestr_dom"/>
</dbReference>
<comment type="similarity">
    <text evidence="15">Belongs to the THEM4/THEM5 thioesterase family.</text>
</comment>
<keyword evidence="12" id="KW-0966">Cell projection</keyword>
<evidence type="ECO:0000256" key="22">
    <source>
        <dbReference type="ARBA" id="ARBA00048074"/>
    </source>
</evidence>